<dbReference type="EMBL" id="JASBWV010000008">
    <property type="protein sequence ID" value="KAJ9124952.1"/>
    <property type="molecule type" value="Genomic_DNA"/>
</dbReference>
<comment type="caution">
    <text evidence="1">The sequence shown here is derived from an EMBL/GenBank/DDBJ whole genome shotgun (WGS) entry which is preliminary data.</text>
</comment>
<protein>
    <submittedName>
        <fullName evidence="1">Uncharacterized protein</fullName>
    </submittedName>
</protein>
<keyword evidence="2" id="KW-1185">Reference proteome</keyword>
<accession>A0ACC2XQH5</accession>
<gene>
    <name evidence="1" type="ORF">QFC24_002884</name>
</gene>
<name>A0ACC2XQH5_9TREE</name>
<evidence type="ECO:0000313" key="1">
    <source>
        <dbReference type="EMBL" id="KAJ9124952.1"/>
    </source>
</evidence>
<organism evidence="1 2">
    <name type="scientific">Naganishia onofrii</name>
    <dbReference type="NCBI Taxonomy" id="1851511"/>
    <lineage>
        <taxon>Eukaryota</taxon>
        <taxon>Fungi</taxon>
        <taxon>Dikarya</taxon>
        <taxon>Basidiomycota</taxon>
        <taxon>Agaricomycotina</taxon>
        <taxon>Tremellomycetes</taxon>
        <taxon>Filobasidiales</taxon>
        <taxon>Filobasidiaceae</taxon>
        <taxon>Naganishia</taxon>
    </lineage>
</organism>
<dbReference type="Proteomes" id="UP001234202">
    <property type="component" value="Unassembled WGS sequence"/>
</dbReference>
<evidence type="ECO:0000313" key="2">
    <source>
        <dbReference type="Proteomes" id="UP001234202"/>
    </source>
</evidence>
<proteinExistence type="predicted"/>
<reference evidence="1" key="1">
    <citation type="submission" date="2023-04" db="EMBL/GenBank/DDBJ databases">
        <title>Draft Genome sequencing of Naganishia species isolated from polar environments using Oxford Nanopore Technology.</title>
        <authorList>
            <person name="Leo P."/>
            <person name="Venkateswaran K."/>
        </authorList>
    </citation>
    <scope>NUCLEOTIDE SEQUENCE</scope>
    <source>
        <strain evidence="1">DBVPG 5303</strain>
    </source>
</reference>
<sequence length="547" mass="60194">MIDPEKAPLLEDEGINGAVGTLPVDSPGARKHVDTYSTSRRALYAMVALLLIKICIFAGLVGQRYWSAGQTLSPKDICLQPTPQGQPSHWSELYNRSGFAHESAERLAGAVKIPTQSFDDMGEPGEDDRWKPFDDLKSYMMKTFPTVHAEMTLDLVHSHSMVYTLKGTDKILKPLMLTGHLDVVPATTSLDRWTYPPFEGVIEEEWIYGRVGLLKNNVIGILTALEYMLSNGWKPTRTIVAAFGMDEEVGGERGATAINDFLEKRYGRQGIAMIVDEGGMGIETLYGTQFALPGMAEKGYGNFMIQVDMAGGHSSIPSKHTSIGILSKIISEIEDQDLFEPDMRQTSPMWGYMQCVATHGKEKVPRWITDAVRAKQPDLAKVGTGFANVSPANRYLIQTSKAATVITGGNKVNALPESAVVTINSRIDLYSDVAEVSEAYLTIMRKIANTYSLSIQGESLNYDEFSIGNISLTVNQPGPPSPITPTDSSAFEVFAKAVQAAFGEDVITAPSSMTGNTDTRHYNRPYLPLEPKSNRYKAFRTHCRRKD</sequence>